<protein>
    <submittedName>
        <fullName evidence="1">Uncharacterized protein</fullName>
    </submittedName>
</protein>
<evidence type="ECO:0000313" key="2">
    <source>
        <dbReference type="Proteomes" id="UP000246073"/>
    </source>
</evidence>
<dbReference type="AlphaFoldDB" id="A0A2P9HPG2"/>
<name>A0A2P9HPG2_9HYPH</name>
<organism evidence="1 2">
    <name type="scientific">Ochrobactrum soli</name>
    <dbReference type="NCBI Taxonomy" id="2448455"/>
    <lineage>
        <taxon>Bacteria</taxon>
        <taxon>Pseudomonadati</taxon>
        <taxon>Pseudomonadota</taxon>
        <taxon>Alphaproteobacteria</taxon>
        <taxon>Hyphomicrobiales</taxon>
        <taxon>Brucellaceae</taxon>
        <taxon>Brucella/Ochrobactrum group</taxon>
        <taxon>Ochrobactrum</taxon>
    </lineage>
</organism>
<accession>A0A2P9HPG2</accession>
<dbReference type="EMBL" id="OOFM01000005">
    <property type="protein sequence ID" value="SPL66014.1"/>
    <property type="molecule type" value="Genomic_DNA"/>
</dbReference>
<evidence type="ECO:0000313" key="1">
    <source>
        <dbReference type="EMBL" id="SPL66014.1"/>
    </source>
</evidence>
<proteinExistence type="predicted"/>
<reference evidence="2" key="1">
    <citation type="submission" date="2017-12" db="EMBL/GenBank/DDBJ databases">
        <authorList>
            <person name="Diaz M."/>
        </authorList>
    </citation>
    <scope>NUCLEOTIDE SEQUENCE [LARGE SCALE GENOMIC DNA]</scope>
    <source>
        <strain evidence="2">FI11154</strain>
    </source>
</reference>
<gene>
    <name evidence="1" type="ORF">OHAE_1881</name>
</gene>
<dbReference type="Proteomes" id="UP000246073">
    <property type="component" value="Unassembled WGS sequence"/>
</dbReference>
<sequence length="40" mass="4742">MKSLRVRAVPVLMESSEPLYLFVFTHYPTQNRFALLLEML</sequence>